<dbReference type="PANTHER" id="PTHR18964">
    <property type="entry name" value="ROK (REPRESSOR, ORF, KINASE) FAMILY"/>
    <property type="match status" value="1"/>
</dbReference>
<dbReference type="EMBL" id="SOAM01000001">
    <property type="protein sequence ID" value="TDS80668.1"/>
    <property type="molecule type" value="Genomic_DNA"/>
</dbReference>
<evidence type="ECO:0000256" key="1">
    <source>
        <dbReference type="ARBA" id="ARBA00006479"/>
    </source>
</evidence>
<protein>
    <submittedName>
        <fullName evidence="2">Putative NBD/HSP70 family sugar kinase</fullName>
    </submittedName>
</protein>
<dbReference type="Pfam" id="PF00480">
    <property type="entry name" value="ROK"/>
    <property type="match status" value="1"/>
</dbReference>
<gene>
    <name evidence="2" type="ORF">CLV52_1234</name>
</gene>
<dbReference type="RefSeq" id="WP_246017977.1">
    <property type="nucleotide sequence ID" value="NZ_BAAARP010000001.1"/>
</dbReference>
<dbReference type="PANTHER" id="PTHR18964:SF149">
    <property type="entry name" value="BIFUNCTIONAL UDP-N-ACETYLGLUCOSAMINE 2-EPIMERASE_N-ACETYLMANNOSAMINE KINASE"/>
    <property type="match status" value="1"/>
</dbReference>
<keyword evidence="2" id="KW-0418">Kinase</keyword>
<dbReference type="Gene3D" id="3.30.420.40">
    <property type="match status" value="2"/>
</dbReference>
<keyword evidence="3" id="KW-1185">Reference proteome</keyword>
<dbReference type="SUPFAM" id="SSF53067">
    <property type="entry name" value="Actin-like ATPase domain"/>
    <property type="match status" value="1"/>
</dbReference>
<comment type="similarity">
    <text evidence="1">Belongs to the ROK (NagC/XylR) family.</text>
</comment>
<proteinExistence type="inferred from homology"/>
<comment type="caution">
    <text evidence="2">The sequence shown here is derived from an EMBL/GenBank/DDBJ whole genome shotgun (WGS) entry which is preliminary data.</text>
</comment>
<dbReference type="InterPro" id="IPR036388">
    <property type="entry name" value="WH-like_DNA-bd_sf"/>
</dbReference>
<dbReference type="SUPFAM" id="SSF46785">
    <property type="entry name" value="Winged helix' DNA-binding domain"/>
    <property type="match status" value="1"/>
</dbReference>
<name>A0A4R7FSE6_9MICO</name>
<dbReference type="InterPro" id="IPR043129">
    <property type="entry name" value="ATPase_NBD"/>
</dbReference>
<accession>A0A4R7FSE6</accession>
<organism evidence="2 3">
    <name type="scientific">Amnibacterium kyonggiense</name>
    <dbReference type="NCBI Taxonomy" id="595671"/>
    <lineage>
        <taxon>Bacteria</taxon>
        <taxon>Bacillati</taxon>
        <taxon>Actinomycetota</taxon>
        <taxon>Actinomycetes</taxon>
        <taxon>Micrococcales</taxon>
        <taxon>Microbacteriaceae</taxon>
        <taxon>Amnibacterium</taxon>
    </lineage>
</organism>
<reference evidence="2 3" key="1">
    <citation type="submission" date="2019-03" db="EMBL/GenBank/DDBJ databases">
        <title>Genomic Encyclopedia of Archaeal and Bacterial Type Strains, Phase II (KMG-II): from individual species to whole genera.</title>
        <authorList>
            <person name="Goeker M."/>
        </authorList>
    </citation>
    <scope>NUCLEOTIDE SEQUENCE [LARGE SCALE GENOMIC DNA]</scope>
    <source>
        <strain evidence="2 3">DSM 24782</strain>
    </source>
</reference>
<evidence type="ECO:0000313" key="3">
    <source>
        <dbReference type="Proteomes" id="UP000295344"/>
    </source>
</evidence>
<keyword evidence="2" id="KW-0808">Transferase</keyword>
<dbReference type="AlphaFoldDB" id="A0A4R7FSE6"/>
<dbReference type="InterPro" id="IPR036390">
    <property type="entry name" value="WH_DNA-bd_sf"/>
</dbReference>
<dbReference type="Gene3D" id="1.10.10.10">
    <property type="entry name" value="Winged helix-like DNA-binding domain superfamily/Winged helix DNA-binding domain"/>
    <property type="match status" value="1"/>
</dbReference>
<sequence>MLTPDLGGRAGGAERRRNLALVLQRVHAGPATRSELTRVSGLNRSTVGALVADLVARGLVVEDEPAAGGQVGRPSPVVRAGERPVAIAINPEVDAITVAFVRLGGEVIAVDRTPLAAPPTVDEALDATAAAVRRLHARQPGHEPVGAGLAVPGVVSTADGVVRLAPHLRWRDVPLAQRFAEVLQVPVAAANDATLGARAEALFGAGRGVADLVYLNGGASGIGGGIVAGGMPLAGATGHAGEFGHTILTPAGAADTLGVRGTLEATVSRAALLRVLRLADRDADRLEAALAASTDPAVQLEVAQQVDVLATAIANAVTVLNPARVILGGFLSALAGVAGPRLEALVADRALPGIGELVEIRRSELGPSILLIGAAELAFGPVLADPATWPAR</sequence>
<dbReference type="InterPro" id="IPR000600">
    <property type="entry name" value="ROK"/>
</dbReference>
<evidence type="ECO:0000313" key="2">
    <source>
        <dbReference type="EMBL" id="TDS80668.1"/>
    </source>
</evidence>
<dbReference type="GO" id="GO:0016301">
    <property type="term" value="F:kinase activity"/>
    <property type="evidence" value="ECO:0007669"/>
    <property type="project" value="UniProtKB-KW"/>
</dbReference>
<dbReference type="Proteomes" id="UP000295344">
    <property type="component" value="Unassembled WGS sequence"/>
</dbReference>